<evidence type="ECO:0000313" key="1">
    <source>
        <dbReference type="EMBL" id="BDS07643.1"/>
    </source>
</evidence>
<dbReference type="AlphaFoldDB" id="A0AAT9FNT9"/>
<gene>
    <name evidence="1" type="ORF">NT6N_26830</name>
</gene>
<proteinExistence type="predicted"/>
<organism evidence="1">
    <name type="scientific">Oceaniferula spumae</name>
    <dbReference type="NCBI Taxonomy" id="2979115"/>
    <lineage>
        <taxon>Bacteria</taxon>
        <taxon>Pseudomonadati</taxon>
        <taxon>Verrucomicrobiota</taxon>
        <taxon>Verrucomicrobiia</taxon>
        <taxon>Verrucomicrobiales</taxon>
        <taxon>Verrucomicrobiaceae</taxon>
        <taxon>Oceaniferula</taxon>
    </lineage>
</organism>
<dbReference type="InterPro" id="IPR029044">
    <property type="entry name" value="Nucleotide-diphossugar_trans"/>
</dbReference>
<dbReference type="SUPFAM" id="SSF53448">
    <property type="entry name" value="Nucleotide-diphospho-sugar transferases"/>
    <property type="match status" value="1"/>
</dbReference>
<dbReference type="EMBL" id="AP026866">
    <property type="protein sequence ID" value="BDS07643.1"/>
    <property type="molecule type" value="Genomic_DNA"/>
</dbReference>
<reference evidence="1" key="1">
    <citation type="submission" date="2024-07" db="EMBL/GenBank/DDBJ databases">
        <title>Complete genome sequence of Verrucomicrobiaceae bacterium NT6N.</title>
        <authorList>
            <person name="Huang C."/>
            <person name="Takami H."/>
            <person name="Hamasaki K."/>
        </authorList>
    </citation>
    <scope>NUCLEOTIDE SEQUENCE</scope>
    <source>
        <strain evidence="1">NT6N</strain>
    </source>
</reference>
<dbReference type="Gene3D" id="3.90.550.10">
    <property type="entry name" value="Spore Coat Polysaccharide Biosynthesis Protein SpsA, Chain A"/>
    <property type="match status" value="1"/>
</dbReference>
<evidence type="ECO:0008006" key="2">
    <source>
        <dbReference type="Google" id="ProtNLM"/>
    </source>
</evidence>
<sequence>MAKASCASIRHFSGNVPICIIADGDFSVDELVELYDVQVIRPQEMTDPVLRNLCAANNRSKLMAMWEGPFEHFLYLDADAIFWGDVLSLFNPGGMDFIALRPSRWKKHTVETLCNIFLDPEQLKEFDPNFIWNEQPYFCSGAFVAKRGVISPEAWLQVEEWRQKKPTLFSWTKDQGIMNYLILSMAQRGEIKFQELNLQVTTGDQQTGDLEQRFPCHLSGPPAKVERPWVLHFCGKKPLMQIRNSFDKPMSAFRLKHYRNKYGDSTIGRVRAWQDIILEEINIFFKRLVVKLKRITST</sequence>
<protein>
    <recommendedName>
        <fullName evidence="2">Glycosyl transferase</fullName>
    </recommendedName>
</protein>
<dbReference type="KEGG" id="osu:NT6N_26830"/>
<name>A0AAT9FNT9_9BACT</name>
<accession>A0AAT9FNT9</accession>